<reference evidence="1 2" key="1">
    <citation type="journal article" date="2009" name="PLoS ONE">
        <title>The complete genome of Teredinibacter turnerae T7901: an intracellular endosymbiont of marine wood-boring bivalves (shipworms).</title>
        <authorList>
            <person name="Yang J.C."/>
            <person name="Madupu R."/>
            <person name="Durkin A.S."/>
            <person name="Ekborg N.A."/>
            <person name="Pedamallu C.S."/>
            <person name="Hostetler J.B."/>
            <person name="Radune D."/>
            <person name="Toms B.S."/>
            <person name="Henrissat B."/>
            <person name="Coutinho P.M."/>
            <person name="Schwarz S."/>
            <person name="Field L."/>
            <person name="Trindade-Silva A.E."/>
            <person name="Soares C.A.G."/>
            <person name="Elshahawi S."/>
            <person name="Hanora A."/>
            <person name="Schmidt E.W."/>
            <person name="Haygood M.G."/>
            <person name="Posfai J."/>
            <person name="Benner J."/>
            <person name="Madinger C."/>
            <person name="Nove J."/>
            <person name="Anton B."/>
            <person name="Chaudhary K."/>
            <person name="Foster J."/>
            <person name="Holman A."/>
            <person name="Kumar S."/>
            <person name="Lessard P.A."/>
            <person name="Luyten Y.A."/>
            <person name="Slatko B."/>
            <person name="Wood N."/>
            <person name="Wu B."/>
            <person name="Teplitski M."/>
            <person name="Mougous J.D."/>
            <person name="Ward N."/>
            <person name="Eisen J.A."/>
            <person name="Badger J.H."/>
            <person name="Distel D.L."/>
        </authorList>
    </citation>
    <scope>NUCLEOTIDE SEQUENCE [LARGE SCALE GENOMIC DNA]</scope>
    <source>
        <strain evidence="2">ATCC 39867 / T7901</strain>
    </source>
</reference>
<proteinExistence type="predicted"/>
<dbReference type="HOGENOM" id="CLU_191614_0_0_6"/>
<gene>
    <name evidence="1" type="ordered locus">TERTU_1247</name>
</gene>
<dbReference type="SUPFAM" id="SSF89957">
    <property type="entry name" value="MTH1187/YkoF-like"/>
    <property type="match status" value="1"/>
</dbReference>
<sequence>MKLSVELTYYPLQQTDHIAAIKQVIDKLNSYSDIKVETFPTATVVMGDYPVVMAMLNEVIAWGYNQFGRSVFVAKFLPSYEAL</sequence>
<dbReference type="OrthoDB" id="164222at2"/>
<dbReference type="eggNOG" id="ENOG5030IWH">
    <property type="taxonomic scope" value="Bacteria"/>
</dbReference>
<protein>
    <submittedName>
        <fullName evidence="1">Histidine kinase</fullName>
    </submittedName>
</protein>
<evidence type="ECO:0000313" key="1">
    <source>
        <dbReference type="EMBL" id="ACR12188.1"/>
    </source>
</evidence>
<evidence type="ECO:0000313" key="2">
    <source>
        <dbReference type="Proteomes" id="UP000009080"/>
    </source>
</evidence>
<dbReference type="GeneID" id="58408992"/>
<dbReference type="EMBL" id="CP001614">
    <property type="protein sequence ID" value="ACR12188.1"/>
    <property type="molecule type" value="Genomic_DNA"/>
</dbReference>
<keyword evidence="2" id="KW-1185">Reference proteome</keyword>
<dbReference type="Gene3D" id="3.30.70.930">
    <property type="match status" value="1"/>
</dbReference>
<organism evidence="1 2">
    <name type="scientific">Teredinibacter turnerae (strain ATCC 39867 / T7901)</name>
    <dbReference type="NCBI Taxonomy" id="377629"/>
    <lineage>
        <taxon>Bacteria</taxon>
        <taxon>Pseudomonadati</taxon>
        <taxon>Pseudomonadota</taxon>
        <taxon>Gammaproteobacteria</taxon>
        <taxon>Cellvibrionales</taxon>
        <taxon>Cellvibrionaceae</taxon>
        <taxon>Teredinibacter</taxon>
    </lineage>
</organism>
<accession>C5BRT8</accession>
<dbReference type="STRING" id="377629.TERTU_1247"/>
<dbReference type="RefSeq" id="WP_015818300.1">
    <property type="nucleotide sequence ID" value="NC_012997.1"/>
</dbReference>
<keyword evidence="1" id="KW-0418">Kinase</keyword>
<keyword evidence="1" id="KW-0808">Transferase</keyword>
<dbReference type="InterPro" id="IPR029756">
    <property type="entry name" value="MTH1187/YkoF-like"/>
</dbReference>
<dbReference type="AlphaFoldDB" id="C5BRT8"/>
<dbReference type="GO" id="GO:0016301">
    <property type="term" value="F:kinase activity"/>
    <property type="evidence" value="ECO:0007669"/>
    <property type="project" value="UniProtKB-KW"/>
</dbReference>
<dbReference type="Proteomes" id="UP000009080">
    <property type="component" value="Chromosome"/>
</dbReference>
<name>C5BRT8_TERTT</name>
<dbReference type="KEGG" id="ttu:TERTU_1247"/>